<dbReference type="GO" id="GO:0009451">
    <property type="term" value="P:RNA modification"/>
    <property type="evidence" value="ECO:0007669"/>
    <property type="project" value="InterPro"/>
</dbReference>
<dbReference type="KEGG" id="smo:SELMODRAFT_125731"/>
<dbReference type="SUPFAM" id="SSF48452">
    <property type="entry name" value="TPR-like"/>
    <property type="match status" value="1"/>
</dbReference>
<dbReference type="AlphaFoldDB" id="D8SVA1"/>
<dbReference type="InterPro" id="IPR046960">
    <property type="entry name" value="PPR_At4g14850-like_plant"/>
</dbReference>
<evidence type="ECO:0000313" key="4">
    <source>
        <dbReference type="Proteomes" id="UP000001514"/>
    </source>
</evidence>
<dbReference type="NCBIfam" id="TIGR00756">
    <property type="entry name" value="PPR"/>
    <property type="match status" value="3"/>
</dbReference>
<evidence type="ECO:0008006" key="5">
    <source>
        <dbReference type="Google" id="ProtNLM"/>
    </source>
</evidence>
<dbReference type="InterPro" id="IPR011990">
    <property type="entry name" value="TPR-like_helical_dom_sf"/>
</dbReference>
<dbReference type="PANTHER" id="PTHR47926">
    <property type="entry name" value="PENTATRICOPEPTIDE REPEAT-CONTAINING PROTEIN"/>
    <property type="match status" value="1"/>
</dbReference>
<dbReference type="HOGENOM" id="CLU_002706_0_0_1"/>
<feature type="repeat" description="PPR" evidence="2">
    <location>
        <begin position="5"/>
        <end position="35"/>
    </location>
</feature>
<dbReference type="FunFam" id="1.25.40.10:FF:000158">
    <property type="entry name" value="pentatricopeptide repeat-containing protein At2g33680"/>
    <property type="match status" value="1"/>
</dbReference>
<dbReference type="GO" id="GO:0003723">
    <property type="term" value="F:RNA binding"/>
    <property type="evidence" value="ECO:0007669"/>
    <property type="project" value="InterPro"/>
</dbReference>
<protein>
    <recommendedName>
        <fullName evidence="5">Pentacotripeptide-repeat region of PRORP domain-containing protein</fullName>
    </recommendedName>
</protein>
<feature type="repeat" description="PPR" evidence="2">
    <location>
        <begin position="36"/>
        <end position="70"/>
    </location>
</feature>
<keyword evidence="4" id="KW-1185">Reference proteome</keyword>
<dbReference type="GO" id="GO:0048731">
    <property type="term" value="P:system development"/>
    <property type="evidence" value="ECO:0007669"/>
    <property type="project" value="UniProtKB-ARBA"/>
</dbReference>
<dbReference type="PROSITE" id="PS51375">
    <property type="entry name" value="PPR"/>
    <property type="match status" value="2"/>
</dbReference>
<keyword evidence="1" id="KW-0677">Repeat</keyword>
<dbReference type="Pfam" id="PF13041">
    <property type="entry name" value="PPR_2"/>
    <property type="match status" value="1"/>
</dbReference>
<dbReference type="STRING" id="88036.D8SVA1"/>
<dbReference type="Proteomes" id="UP000001514">
    <property type="component" value="Unassembled WGS sequence"/>
</dbReference>
<dbReference type="InterPro" id="IPR046848">
    <property type="entry name" value="E_motif"/>
</dbReference>
<dbReference type="EMBL" id="GL377645">
    <property type="protein sequence ID" value="EFJ11634.1"/>
    <property type="molecule type" value="Genomic_DNA"/>
</dbReference>
<evidence type="ECO:0000313" key="3">
    <source>
        <dbReference type="EMBL" id="EFJ11634.1"/>
    </source>
</evidence>
<evidence type="ECO:0000256" key="2">
    <source>
        <dbReference type="PROSITE-ProRule" id="PRU00708"/>
    </source>
</evidence>
<gene>
    <name evidence="3" type="ORF">SELMODRAFT_125731</name>
</gene>
<dbReference type="Gramene" id="EFJ11634">
    <property type="protein sequence ID" value="EFJ11634"/>
    <property type="gene ID" value="SELMODRAFT_125731"/>
</dbReference>
<dbReference type="InParanoid" id="D8SVA1"/>
<dbReference type="Pfam" id="PF01535">
    <property type="entry name" value="PPR"/>
    <property type="match status" value="2"/>
</dbReference>
<sequence length="220" mass="24015">MPNPNAVTWTAMLVAYGNAGHLEEARNAFEMVRDGNTVTWNAMISAYARHGHLDEAKILFATLPESDKNPNDLSFMSLLNACSHGGLSEQGLSYFGRLKASSSVERSSLSPSREHYCCMVDMLGRSGRLRDAEELVESMPFEPGVVEWGSLLGACKTYSDVDRASRAVENIVELDPGNRAANSALTLLSNVYAAAGRIREAEAVQTRLRSRTRVRSDGNS</sequence>
<dbReference type="InterPro" id="IPR002885">
    <property type="entry name" value="PPR_rpt"/>
</dbReference>
<organism evidence="4">
    <name type="scientific">Selaginella moellendorffii</name>
    <name type="common">Spikemoss</name>
    <dbReference type="NCBI Taxonomy" id="88036"/>
    <lineage>
        <taxon>Eukaryota</taxon>
        <taxon>Viridiplantae</taxon>
        <taxon>Streptophyta</taxon>
        <taxon>Embryophyta</taxon>
        <taxon>Tracheophyta</taxon>
        <taxon>Lycopodiopsida</taxon>
        <taxon>Selaginellales</taxon>
        <taxon>Selaginellaceae</taxon>
        <taxon>Selaginella</taxon>
    </lineage>
</organism>
<proteinExistence type="predicted"/>
<evidence type="ECO:0000256" key="1">
    <source>
        <dbReference type="ARBA" id="ARBA00022737"/>
    </source>
</evidence>
<reference evidence="3 4" key="1">
    <citation type="journal article" date="2011" name="Science">
        <title>The Selaginella genome identifies genetic changes associated with the evolution of vascular plants.</title>
        <authorList>
            <person name="Banks J.A."/>
            <person name="Nishiyama T."/>
            <person name="Hasebe M."/>
            <person name="Bowman J.L."/>
            <person name="Gribskov M."/>
            <person name="dePamphilis C."/>
            <person name="Albert V.A."/>
            <person name="Aono N."/>
            <person name="Aoyama T."/>
            <person name="Ambrose B.A."/>
            <person name="Ashton N.W."/>
            <person name="Axtell M.J."/>
            <person name="Barker E."/>
            <person name="Barker M.S."/>
            <person name="Bennetzen J.L."/>
            <person name="Bonawitz N.D."/>
            <person name="Chapple C."/>
            <person name="Cheng C."/>
            <person name="Correa L.G."/>
            <person name="Dacre M."/>
            <person name="DeBarry J."/>
            <person name="Dreyer I."/>
            <person name="Elias M."/>
            <person name="Engstrom E.M."/>
            <person name="Estelle M."/>
            <person name="Feng L."/>
            <person name="Finet C."/>
            <person name="Floyd S.K."/>
            <person name="Frommer W.B."/>
            <person name="Fujita T."/>
            <person name="Gramzow L."/>
            <person name="Gutensohn M."/>
            <person name="Harholt J."/>
            <person name="Hattori M."/>
            <person name="Heyl A."/>
            <person name="Hirai T."/>
            <person name="Hiwatashi Y."/>
            <person name="Ishikawa M."/>
            <person name="Iwata M."/>
            <person name="Karol K.G."/>
            <person name="Koehler B."/>
            <person name="Kolukisaoglu U."/>
            <person name="Kubo M."/>
            <person name="Kurata T."/>
            <person name="Lalonde S."/>
            <person name="Li K."/>
            <person name="Li Y."/>
            <person name="Litt A."/>
            <person name="Lyons E."/>
            <person name="Manning G."/>
            <person name="Maruyama T."/>
            <person name="Michael T.P."/>
            <person name="Mikami K."/>
            <person name="Miyazaki S."/>
            <person name="Morinaga S."/>
            <person name="Murata T."/>
            <person name="Mueller-Roeber B."/>
            <person name="Nelson D.R."/>
            <person name="Obara M."/>
            <person name="Oguri Y."/>
            <person name="Olmstead R.G."/>
            <person name="Onodera N."/>
            <person name="Petersen B.L."/>
            <person name="Pils B."/>
            <person name="Prigge M."/>
            <person name="Rensing S.A."/>
            <person name="Riano-Pachon D.M."/>
            <person name="Roberts A.W."/>
            <person name="Sato Y."/>
            <person name="Scheller H.V."/>
            <person name="Schulz B."/>
            <person name="Schulz C."/>
            <person name="Shakirov E.V."/>
            <person name="Shibagaki N."/>
            <person name="Shinohara N."/>
            <person name="Shippen D.E."/>
            <person name="Soerensen I."/>
            <person name="Sotooka R."/>
            <person name="Sugimoto N."/>
            <person name="Sugita M."/>
            <person name="Sumikawa N."/>
            <person name="Tanurdzic M."/>
            <person name="Theissen G."/>
            <person name="Ulvskov P."/>
            <person name="Wakazuki S."/>
            <person name="Weng J.K."/>
            <person name="Willats W.W."/>
            <person name="Wipf D."/>
            <person name="Wolf P.G."/>
            <person name="Yang L."/>
            <person name="Zimmer A.D."/>
            <person name="Zhu Q."/>
            <person name="Mitros T."/>
            <person name="Hellsten U."/>
            <person name="Loque D."/>
            <person name="Otillar R."/>
            <person name="Salamov A."/>
            <person name="Schmutz J."/>
            <person name="Shapiro H."/>
            <person name="Lindquist E."/>
            <person name="Lucas S."/>
            <person name="Rokhsar D."/>
            <person name="Grigoriev I.V."/>
        </authorList>
    </citation>
    <scope>NUCLEOTIDE SEQUENCE [LARGE SCALE GENOMIC DNA]</scope>
</reference>
<dbReference type="OMA" id="VIRIMEH"/>
<dbReference type="Gene3D" id="1.25.40.10">
    <property type="entry name" value="Tetratricopeptide repeat domain"/>
    <property type="match status" value="2"/>
</dbReference>
<name>D8SVA1_SELML</name>
<accession>D8SVA1</accession>
<dbReference type="Pfam" id="PF20431">
    <property type="entry name" value="E_motif"/>
    <property type="match status" value="1"/>
</dbReference>
<dbReference type="eggNOG" id="KOG4197">
    <property type="taxonomic scope" value="Eukaryota"/>
</dbReference>